<accession>A0A0K9Q0X6</accession>
<dbReference type="InterPro" id="IPR053793">
    <property type="entry name" value="PB1-like"/>
</dbReference>
<dbReference type="AlphaFoldDB" id="A0A0K9Q0X6"/>
<sequence length="83" mass="9323">MKIVSQSLGVPDAAAFNSIDSSLNDNCFLNKWSSAPKIQRLRTYTKVYKRGAVGRSIDISRYSGYNELKQDLSRMFSIKRGAT</sequence>
<dbReference type="PANTHER" id="PTHR31384">
    <property type="entry name" value="AUXIN RESPONSE FACTOR 4-RELATED"/>
    <property type="match status" value="1"/>
</dbReference>
<reference evidence="3" key="1">
    <citation type="journal article" date="2016" name="Nature">
        <title>The genome of the seagrass Zostera marina reveals angiosperm adaptation to the sea.</title>
        <authorList>
            <person name="Olsen J.L."/>
            <person name="Rouze P."/>
            <person name="Verhelst B."/>
            <person name="Lin Y.-C."/>
            <person name="Bayer T."/>
            <person name="Collen J."/>
            <person name="Dattolo E."/>
            <person name="De Paoli E."/>
            <person name="Dittami S."/>
            <person name="Maumus F."/>
            <person name="Michel G."/>
            <person name="Kersting A."/>
            <person name="Lauritano C."/>
            <person name="Lohaus R."/>
            <person name="Toepel M."/>
            <person name="Tonon T."/>
            <person name="Vanneste K."/>
            <person name="Amirebrahimi M."/>
            <person name="Brakel J."/>
            <person name="Bostroem C."/>
            <person name="Chovatia M."/>
            <person name="Grimwood J."/>
            <person name="Jenkins J.W."/>
            <person name="Jueterbock A."/>
            <person name="Mraz A."/>
            <person name="Stam W.T."/>
            <person name="Tice H."/>
            <person name="Bornberg-Bauer E."/>
            <person name="Green P.J."/>
            <person name="Pearson G.A."/>
            <person name="Procaccini G."/>
            <person name="Duarte C.M."/>
            <person name="Schmutz J."/>
            <person name="Reusch T.B.H."/>
            <person name="Van de Peer Y."/>
        </authorList>
    </citation>
    <scope>NUCLEOTIDE SEQUENCE [LARGE SCALE GENOMIC DNA]</scope>
    <source>
        <strain evidence="3">cv. Finnish</strain>
    </source>
</reference>
<evidence type="ECO:0000259" key="1">
    <source>
        <dbReference type="PROSITE" id="PS51745"/>
    </source>
</evidence>
<evidence type="ECO:0000313" key="3">
    <source>
        <dbReference type="Proteomes" id="UP000036987"/>
    </source>
</evidence>
<keyword evidence="3" id="KW-1185">Reference proteome</keyword>
<evidence type="ECO:0000313" key="2">
    <source>
        <dbReference type="EMBL" id="KMZ74971.1"/>
    </source>
</evidence>
<dbReference type="PROSITE" id="PS51745">
    <property type="entry name" value="PB1"/>
    <property type="match status" value="1"/>
</dbReference>
<gene>
    <name evidence="2" type="ORF">ZOSMA_120G00640</name>
</gene>
<protein>
    <recommendedName>
        <fullName evidence="1">PB1 domain-containing protein</fullName>
    </recommendedName>
</protein>
<proteinExistence type="predicted"/>
<dbReference type="InterPro" id="IPR044835">
    <property type="entry name" value="ARF_plant"/>
</dbReference>
<dbReference type="Proteomes" id="UP000036987">
    <property type="component" value="Unassembled WGS sequence"/>
</dbReference>
<feature type="domain" description="PB1" evidence="1">
    <location>
        <begin position="42"/>
        <end position="83"/>
    </location>
</feature>
<dbReference type="OrthoDB" id="762460at2759"/>
<dbReference type="GO" id="GO:0006355">
    <property type="term" value="P:regulation of DNA-templated transcription"/>
    <property type="evidence" value="ECO:0007669"/>
    <property type="project" value="InterPro"/>
</dbReference>
<dbReference type="EMBL" id="LFYR01000223">
    <property type="protein sequence ID" value="KMZ74971.1"/>
    <property type="molecule type" value="Genomic_DNA"/>
</dbReference>
<comment type="caution">
    <text evidence="2">The sequence shown here is derived from an EMBL/GenBank/DDBJ whole genome shotgun (WGS) entry which is preliminary data.</text>
</comment>
<dbReference type="PANTHER" id="PTHR31384:SF9">
    <property type="entry name" value="AUXIN RESPONSE FACTOR 19"/>
    <property type="match status" value="1"/>
</dbReference>
<dbReference type="GO" id="GO:0009725">
    <property type="term" value="P:response to hormone"/>
    <property type="evidence" value="ECO:0007669"/>
    <property type="project" value="InterPro"/>
</dbReference>
<dbReference type="STRING" id="29655.A0A0K9Q0X6"/>
<dbReference type="GO" id="GO:0003677">
    <property type="term" value="F:DNA binding"/>
    <property type="evidence" value="ECO:0007669"/>
    <property type="project" value="InterPro"/>
</dbReference>
<organism evidence="2 3">
    <name type="scientific">Zostera marina</name>
    <name type="common">Eelgrass</name>
    <dbReference type="NCBI Taxonomy" id="29655"/>
    <lineage>
        <taxon>Eukaryota</taxon>
        <taxon>Viridiplantae</taxon>
        <taxon>Streptophyta</taxon>
        <taxon>Embryophyta</taxon>
        <taxon>Tracheophyta</taxon>
        <taxon>Spermatophyta</taxon>
        <taxon>Magnoliopsida</taxon>
        <taxon>Liliopsida</taxon>
        <taxon>Zosteraceae</taxon>
        <taxon>Zostera</taxon>
    </lineage>
</organism>
<dbReference type="Gene3D" id="3.10.20.90">
    <property type="entry name" value="Phosphatidylinositol 3-kinase Catalytic Subunit, Chain A, domain 1"/>
    <property type="match status" value="1"/>
</dbReference>
<name>A0A0K9Q0X6_ZOSMR</name>